<name>A0A8H7VZB0_9HELO</name>
<evidence type="ECO:0000313" key="2">
    <source>
        <dbReference type="EMBL" id="KAG4412226.1"/>
    </source>
</evidence>
<dbReference type="CDD" id="cd08983">
    <property type="entry name" value="GH43_Bt3655-like"/>
    <property type="match status" value="1"/>
</dbReference>
<dbReference type="Proteomes" id="UP000664132">
    <property type="component" value="Unassembled WGS sequence"/>
</dbReference>
<reference evidence="2" key="1">
    <citation type="submission" date="2021-02" db="EMBL/GenBank/DDBJ databases">
        <title>Genome sequence Cadophora malorum strain M34.</title>
        <authorList>
            <person name="Stefanovic E."/>
            <person name="Vu D."/>
            <person name="Scully C."/>
            <person name="Dijksterhuis J."/>
            <person name="Roader J."/>
            <person name="Houbraken J."/>
        </authorList>
    </citation>
    <scope>NUCLEOTIDE SEQUENCE</scope>
    <source>
        <strain evidence="2">M34</strain>
    </source>
</reference>
<dbReference type="PANTHER" id="PTHR43301:SF8">
    <property type="entry name" value="ARABINOSIDASE-RELATED"/>
    <property type="match status" value="1"/>
</dbReference>
<dbReference type="EMBL" id="JAFJYH010000397">
    <property type="protein sequence ID" value="KAG4412226.1"/>
    <property type="molecule type" value="Genomic_DNA"/>
</dbReference>
<feature type="chain" id="PRO_5034156917" description="Arabinosidase" evidence="1">
    <location>
        <begin position="20"/>
        <end position="344"/>
    </location>
</feature>
<keyword evidence="3" id="KW-1185">Reference proteome</keyword>
<evidence type="ECO:0000256" key="1">
    <source>
        <dbReference type="SAM" id="SignalP"/>
    </source>
</evidence>
<gene>
    <name evidence="2" type="ORF">IFR04_014638</name>
</gene>
<proteinExistence type="predicted"/>
<accession>A0A8H7VZB0</accession>
<organism evidence="2 3">
    <name type="scientific">Cadophora malorum</name>
    <dbReference type="NCBI Taxonomy" id="108018"/>
    <lineage>
        <taxon>Eukaryota</taxon>
        <taxon>Fungi</taxon>
        <taxon>Dikarya</taxon>
        <taxon>Ascomycota</taxon>
        <taxon>Pezizomycotina</taxon>
        <taxon>Leotiomycetes</taxon>
        <taxon>Helotiales</taxon>
        <taxon>Ploettnerulaceae</taxon>
        <taxon>Cadophora</taxon>
    </lineage>
</organism>
<dbReference type="InterPro" id="IPR050727">
    <property type="entry name" value="GH43_arabinanases"/>
</dbReference>
<evidence type="ECO:0008006" key="4">
    <source>
        <dbReference type="Google" id="ProtNLM"/>
    </source>
</evidence>
<dbReference type="OrthoDB" id="19657at2759"/>
<evidence type="ECO:0000313" key="3">
    <source>
        <dbReference type="Proteomes" id="UP000664132"/>
    </source>
</evidence>
<comment type="caution">
    <text evidence="2">The sequence shown here is derived from an EMBL/GenBank/DDBJ whole genome shotgun (WGS) entry which is preliminary data.</text>
</comment>
<sequence length="344" mass="37501">MKISIFFSVLLALFSHALPSPSSSPHSPTELQTRADASLVGYLGVFFLGSAPNVYFYLSNGNNAFSYKALKSGSPILDPSLGTGGVRDPSIVNGGGAEAGKKWYIVGTDLDIGKTTWDAAQRKGSLSIYIWESTDLLNWGTERLVKVENNDAGMVWAPDAIWDSAKGQYLVHWASKFYSSSDPSHTGTPGADIIRYAYTSDFRIFSTPQTLISAGKTSLIDLAYVQLGANSYARFLKNESATNVYMERSDTGLFGTWTRPGGGNTFIHSGVEGPYAWKDNVVEGRVNLLLDYFGSDGYRPFTSTNMNANAWVDADRSAFPKNLRHGSVIGITKDRYDALNAKWG</sequence>
<dbReference type="Gene3D" id="2.115.10.20">
    <property type="entry name" value="Glycosyl hydrolase domain, family 43"/>
    <property type="match status" value="1"/>
</dbReference>
<protein>
    <recommendedName>
        <fullName evidence="4">Arabinosidase</fullName>
    </recommendedName>
</protein>
<dbReference type="AlphaFoldDB" id="A0A8H7VZB0"/>
<dbReference type="SUPFAM" id="SSF75005">
    <property type="entry name" value="Arabinanase/levansucrase/invertase"/>
    <property type="match status" value="1"/>
</dbReference>
<feature type="signal peptide" evidence="1">
    <location>
        <begin position="1"/>
        <end position="19"/>
    </location>
</feature>
<dbReference type="PANTHER" id="PTHR43301">
    <property type="entry name" value="ARABINAN ENDO-1,5-ALPHA-L-ARABINOSIDASE"/>
    <property type="match status" value="1"/>
</dbReference>
<dbReference type="InterPro" id="IPR023296">
    <property type="entry name" value="Glyco_hydro_beta-prop_sf"/>
</dbReference>
<keyword evidence="1" id="KW-0732">Signal</keyword>